<dbReference type="InterPro" id="IPR043502">
    <property type="entry name" value="DNA/RNA_pol_sf"/>
</dbReference>
<gene>
    <name evidence="1" type="ORF">CU097_001430</name>
</gene>
<comment type="caution">
    <text evidence="1">The sequence shown here is derived from an EMBL/GenBank/DDBJ whole genome shotgun (WGS) entry which is preliminary data.</text>
</comment>
<dbReference type="STRING" id="86630.A0A367IJ70"/>
<feature type="non-terminal residue" evidence="1">
    <location>
        <position position="139"/>
    </location>
</feature>
<evidence type="ECO:0000313" key="1">
    <source>
        <dbReference type="EMBL" id="RCH77713.1"/>
    </source>
</evidence>
<keyword evidence="2" id="KW-1185">Reference proteome</keyword>
<evidence type="ECO:0008006" key="3">
    <source>
        <dbReference type="Google" id="ProtNLM"/>
    </source>
</evidence>
<evidence type="ECO:0000313" key="2">
    <source>
        <dbReference type="Proteomes" id="UP000252139"/>
    </source>
</evidence>
<dbReference type="Proteomes" id="UP000252139">
    <property type="component" value="Unassembled WGS sequence"/>
</dbReference>
<proteinExistence type="predicted"/>
<feature type="non-terminal residue" evidence="1">
    <location>
        <position position="1"/>
    </location>
</feature>
<dbReference type="OrthoDB" id="2268828at2759"/>
<dbReference type="AlphaFoldDB" id="A0A367IJ70"/>
<dbReference type="EMBL" id="PJQL01005723">
    <property type="protein sequence ID" value="RCH77713.1"/>
    <property type="molecule type" value="Genomic_DNA"/>
</dbReference>
<name>A0A367IJ70_RHIAZ</name>
<organism evidence="1 2">
    <name type="scientific">Rhizopus azygosporus</name>
    <name type="common">Rhizopus microsporus var. azygosporus</name>
    <dbReference type="NCBI Taxonomy" id="86630"/>
    <lineage>
        <taxon>Eukaryota</taxon>
        <taxon>Fungi</taxon>
        <taxon>Fungi incertae sedis</taxon>
        <taxon>Mucoromycota</taxon>
        <taxon>Mucoromycotina</taxon>
        <taxon>Mucoromycetes</taxon>
        <taxon>Mucorales</taxon>
        <taxon>Mucorineae</taxon>
        <taxon>Rhizopodaceae</taxon>
        <taxon>Rhizopus</taxon>
    </lineage>
</organism>
<dbReference type="SUPFAM" id="SSF56672">
    <property type="entry name" value="DNA/RNA polymerases"/>
    <property type="match status" value="1"/>
</dbReference>
<reference evidence="1 2" key="1">
    <citation type="journal article" date="2018" name="G3 (Bethesda)">
        <title>Phylogenetic and Phylogenomic Definition of Rhizopus Species.</title>
        <authorList>
            <person name="Gryganskyi A.P."/>
            <person name="Golan J."/>
            <person name="Dolatabadi S."/>
            <person name="Mondo S."/>
            <person name="Robb S."/>
            <person name="Idnurm A."/>
            <person name="Muszewska A."/>
            <person name="Steczkiewicz K."/>
            <person name="Masonjones S."/>
            <person name="Liao H.L."/>
            <person name="Gajdeczka M.T."/>
            <person name="Anike F."/>
            <person name="Vuek A."/>
            <person name="Anishchenko I.M."/>
            <person name="Voigt K."/>
            <person name="de Hoog G.S."/>
            <person name="Smith M.E."/>
            <person name="Heitman J."/>
            <person name="Vilgalys R."/>
            <person name="Stajich J.E."/>
        </authorList>
    </citation>
    <scope>NUCLEOTIDE SEQUENCE [LARGE SCALE GENOMIC DNA]</scope>
    <source>
        <strain evidence="1 2">CBS 357.93</strain>
    </source>
</reference>
<protein>
    <recommendedName>
        <fullName evidence="3">Reverse transcriptase domain-containing protein</fullName>
    </recommendedName>
</protein>
<accession>A0A367IJ70</accession>
<dbReference type="Gene3D" id="3.10.10.10">
    <property type="entry name" value="HIV Type 1 Reverse Transcriptase, subunit A, domain 1"/>
    <property type="match status" value="1"/>
</dbReference>
<sequence>LGIGIYGLPTTFDEVKHKPNDNIEIEEDLIPNECPAGSVAEHKEMLNHIQPFIDQNMSIKPGSFCTISESVITIDTPDGVTSYRRQYPLPESCKQAIRETVDKWLKEGTIVRAPANTSWNSALTVVSKRNSKGEITGHR</sequence>